<dbReference type="Pfam" id="PF04032">
    <property type="entry name" value="Rpr2"/>
    <property type="match status" value="1"/>
</dbReference>
<dbReference type="OrthoDB" id="2017at2759"/>
<dbReference type="Proteomes" id="UP000324585">
    <property type="component" value="Unassembled WGS sequence"/>
</dbReference>
<dbReference type="AlphaFoldDB" id="A0A5J4YS03"/>
<accession>A0A5J4YS03</accession>
<dbReference type="Gene3D" id="6.20.50.20">
    <property type="match status" value="1"/>
</dbReference>
<comment type="caution">
    <text evidence="6">The sequence shown here is derived from an EMBL/GenBank/DDBJ whole genome shotgun (WGS) entry which is preliminary data.</text>
</comment>
<dbReference type="GO" id="GO:0005655">
    <property type="term" value="C:nucleolar ribonuclease P complex"/>
    <property type="evidence" value="ECO:0007669"/>
    <property type="project" value="TreeGrafter"/>
</dbReference>
<keyword evidence="7" id="KW-1185">Reference proteome</keyword>
<organism evidence="6 7">
    <name type="scientific">Porphyridium purpureum</name>
    <name type="common">Red alga</name>
    <name type="synonym">Porphyridium cruentum</name>
    <dbReference type="NCBI Taxonomy" id="35688"/>
    <lineage>
        <taxon>Eukaryota</taxon>
        <taxon>Rhodophyta</taxon>
        <taxon>Bangiophyceae</taxon>
        <taxon>Porphyridiales</taxon>
        <taxon>Porphyridiaceae</taxon>
        <taxon>Porphyridium</taxon>
    </lineage>
</organism>
<gene>
    <name evidence="6" type="ORF">FVE85_4749</name>
</gene>
<evidence type="ECO:0000256" key="1">
    <source>
        <dbReference type="ARBA" id="ARBA00022694"/>
    </source>
</evidence>
<dbReference type="GO" id="GO:0008033">
    <property type="term" value="P:tRNA processing"/>
    <property type="evidence" value="ECO:0007669"/>
    <property type="project" value="UniProtKB-KW"/>
</dbReference>
<keyword evidence="2" id="KW-0479">Metal-binding</keyword>
<dbReference type="PANTHER" id="PTHR14742:SF0">
    <property type="entry name" value="RIBONUCLEASE P PROTEIN SUBUNIT P21"/>
    <property type="match status" value="1"/>
</dbReference>
<sequence length="236" mass="25991">MASIRASNSVLPTVTNTERSPEAPMVFELPALTSAAQRQQKGRGNARDDSGCARINYAWTAAMALQRQDARWTAAKYAGQVRSLGKKLQVRLDANTVKRAVCKKCNALLVPGVSSRLRTTPGRDKHLVLTCTACGAFKRYGTVKERRRDDAEAALPLLHEAPPMQRRGRARDTEPTTQGRATAKKRKTGEQVGDVQLVRKSASLPAPKQTEQETGLLQTHTDKGRFQTFLDRVLGR</sequence>
<dbReference type="EMBL" id="VRMN01000006">
    <property type="protein sequence ID" value="KAA8493612.1"/>
    <property type="molecule type" value="Genomic_DNA"/>
</dbReference>
<keyword evidence="3" id="KW-0862">Zinc</keyword>
<dbReference type="PANTHER" id="PTHR14742">
    <property type="entry name" value="RIBONUCLEASE P SUBUNIT P21"/>
    <property type="match status" value="1"/>
</dbReference>
<dbReference type="GO" id="GO:0046872">
    <property type="term" value="F:metal ion binding"/>
    <property type="evidence" value="ECO:0007669"/>
    <property type="project" value="UniProtKB-KW"/>
</dbReference>
<proteinExistence type="inferred from homology"/>
<name>A0A5J4YS03_PORPP</name>
<evidence type="ECO:0000256" key="4">
    <source>
        <dbReference type="ARBA" id="ARBA00038402"/>
    </source>
</evidence>
<reference evidence="7" key="1">
    <citation type="journal article" date="2019" name="Nat. Commun.">
        <title>Expansion of phycobilisome linker gene families in mesophilic red algae.</title>
        <authorList>
            <person name="Lee J."/>
            <person name="Kim D."/>
            <person name="Bhattacharya D."/>
            <person name="Yoon H.S."/>
        </authorList>
    </citation>
    <scope>NUCLEOTIDE SEQUENCE [LARGE SCALE GENOMIC DNA]</scope>
    <source>
        <strain evidence="7">CCMP 1328</strain>
    </source>
</reference>
<evidence type="ECO:0000313" key="6">
    <source>
        <dbReference type="EMBL" id="KAA8493612.1"/>
    </source>
</evidence>
<dbReference type="InterPro" id="IPR007175">
    <property type="entry name" value="Rpr2/Snm1/Rpp21"/>
</dbReference>
<protein>
    <submittedName>
        <fullName evidence="6">Ribonuclease P protein component 4</fullName>
    </submittedName>
</protein>
<evidence type="ECO:0000313" key="7">
    <source>
        <dbReference type="Proteomes" id="UP000324585"/>
    </source>
</evidence>
<evidence type="ECO:0000256" key="2">
    <source>
        <dbReference type="ARBA" id="ARBA00022723"/>
    </source>
</evidence>
<evidence type="ECO:0000256" key="3">
    <source>
        <dbReference type="ARBA" id="ARBA00022833"/>
    </source>
</evidence>
<keyword evidence="1" id="KW-0819">tRNA processing</keyword>
<evidence type="ECO:0000256" key="5">
    <source>
        <dbReference type="SAM" id="MobiDB-lite"/>
    </source>
</evidence>
<comment type="similarity">
    <text evidence="4">Belongs to the eukaryotic/archaeal RNase P protein component 4 family.</text>
</comment>
<feature type="region of interest" description="Disordered" evidence="5">
    <location>
        <begin position="161"/>
        <end position="221"/>
    </location>
</feature>